<dbReference type="CDD" id="cd08414">
    <property type="entry name" value="PBP2_LTTR_aromatics_like"/>
    <property type="match status" value="1"/>
</dbReference>
<dbReference type="GO" id="GO:0003700">
    <property type="term" value="F:DNA-binding transcription factor activity"/>
    <property type="evidence" value="ECO:0007669"/>
    <property type="project" value="InterPro"/>
</dbReference>
<keyword evidence="3" id="KW-0238">DNA-binding</keyword>
<dbReference type="GO" id="GO:0032993">
    <property type="term" value="C:protein-DNA complex"/>
    <property type="evidence" value="ECO:0007669"/>
    <property type="project" value="TreeGrafter"/>
</dbReference>
<evidence type="ECO:0000259" key="5">
    <source>
        <dbReference type="PROSITE" id="PS50931"/>
    </source>
</evidence>
<evidence type="ECO:0000256" key="4">
    <source>
        <dbReference type="ARBA" id="ARBA00023163"/>
    </source>
</evidence>
<protein>
    <submittedName>
        <fullName evidence="6">LysR family transcriptional regulator</fullName>
    </submittedName>
</protein>
<name>A0A7X5UBH6_9GAMM</name>
<comment type="similarity">
    <text evidence="1">Belongs to the LysR transcriptional regulatory family.</text>
</comment>
<keyword evidence="7" id="KW-1185">Reference proteome</keyword>
<dbReference type="FunFam" id="1.10.10.10:FF:000001">
    <property type="entry name" value="LysR family transcriptional regulator"/>
    <property type="match status" value="1"/>
</dbReference>
<evidence type="ECO:0000313" key="7">
    <source>
        <dbReference type="Proteomes" id="UP000490980"/>
    </source>
</evidence>
<dbReference type="GO" id="GO:0003677">
    <property type="term" value="F:DNA binding"/>
    <property type="evidence" value="ECO:0007669"/>
    <property type="project" value="UniProtKB-KW"/>
</dbReference>
<organism evidence="6 7">
    <name type="scientific">Luteibacter anthropi</name>
    <dbReference type="NCBI Taxonomy" id="564369"/>
    <lineage>
        <taxon>Bacteria</taxon>
        <taxon>Pseudomonadati</taxon>
        <taxon>Pseudomonadota</taxon>
        <taxon>Gammaproteobacteria</taxon>
        <taxon>Lysobacterales</taxon>
        <taxon>Rhodanobacteraceae</taxon>
        <taxon>Luteibacter</taxon>
    </lineage>
</organism>
<dbReference type="InterPro" id="IPR005119">
    <property type="entry name" value="LysR_subst-bd"/>
</dbReference>
<dbReference type="InterPro" id="IPR036388">
    <property type="entry name" value="WH-like_DNA-bd_sf"/>
</dbReference>
<dbReference type="Gene3D" id="1.10.10.10">
    <property type="entry name" value="Winged helix-like DNA-binding domain superfamily/Winged helix DNA-binding domain"/>
    <property type="match status" value="1"/>
</dbReference>
<dbReference type="Proteomes" id="UP000490980">
    <property type="component" value="Unassembled WGS sequence"/>
</dbReference>
<dbReference type="Gene3D" id="3.40.190.10">
    <property type="entry name" value="Periplasmic binding protein-like II"/>
    <property type="match status" value="2"/>
</dbReference>
<evidence type="ECO:0000256" key="2">
    <source>
        <dbReference type="ARBA" id="ARBA00023015"/>
    </source>
</evidence>
<dbReference type="PANTHER" id="PTHR30346:SF30">
    <property type="entry name" value="SMALL NEUTRAL PROTEASE REGULATORY PROTEIN"/>
    <property type="match status" value="1"/>
</dbReference>
<dbReference type="InterPro" id="IPR000847">
    <property type="entry name" value="LysR_HTH_N"/>
</dbReference>
<accession>A0A7X5UBH6</accession>
<dbReference type="RefSeq" id="WP_166949320.1">
    <property type="nucleotide sequence ID" value="NZ_JAARLZ010000007.1"/>
</dbReference>
<dbReference type="PANTHER" id="PTHR30346">
    <property type="entry name" value="TRANSCRIPTIONAL DUAL REGULATOR HCAR-RELATED"/>
    <property type="match status" value="1"/>
</dbReference>
<reference evidence="6 7" key="1">
    <citation type="submission" date="2020-03" db="EMBL/GenBank/DDBJ databases">
        <authorList>
            <person name="Lai Q."/>
        </authorList>
    </citation>
    <scope>NUCLEOTIDE SEQUENCE [LARGE SCALE GENOMIC DNA]</scope>
    <source>
        <strain evidence="6 7">CCUG 25036</strain>
    </source>
</reference>
<gene>
    <name evidence="6" type="ORF">HBF25_13730</name>
</gene>
<feature type="domain" description="HTH lysR-type" evidence="5">
    <location>
        <begin position="1"/>
        <end position="58"/>
    </location>
</feature>
<comment type="caution">
    <text evidence="6">The sequence shown here is derived from an EMBL/GenBank/DDBJ whole genome shotgun (WGS) entry which is preliminary data.</text>
</comment>
<evidence type="ECO:0000313" key="6">
    <source>
        <dbReference type="EMBL" id="NII07441.1"/>
    </source>
</evidence>
<keyword evidence="2" id="KW-0805">Transcription regulation</keyword>
<evidence type="ECO:0000256" key="3">
    <source>
        <dbReference type="ARBA" id="ARBA00023125"/>
    </source>
</evidence>
<dbReference type="Pfam" id="PF00126">
    <property type="entry name" value="HTH_1"/>
    <property type="match status" value="1"/>
</dbReference>
<proteinExistence type="inferred from homology"/>
<dbReference type="InterPro" id="IPR036390">
    <property type="entry name" value="WH_DNA-bd_sf"/>
</dbReference>
<dbReference type="SUPFAM" id="SSF46785">
    <property type="entry name" value="Winged helix' DNA-binding domain"/>
    <property type="match status" value="1"/>
</dbReference>
<dbReference type="EMBL" id="JAARLZ010000007">
    <property type="protein sequence ID" value="NII07441.1"/>
    <property type="molecule type" value="Genomic_DNA"/>
</dbReference>
<dbReference type="PROSITE" id="PS50931">
    <property type="entry name" value="HTH_LYSR"/>
    <property type="match status" value="1"/>
</dbReference>
<sequence length="305" mass="32588">MELRHLRYFIAAAEELHFARAAERLDIAAPTLTVQIQELERDLHARLFLRSRSGVSLTPAGEAFLEEARLTVAQFERARSVGLRAGRGEVGRIEIGYVGSAAFAGVLQSQVQRFRDASPEVAIVAAERPMDDLPGLLEEGGIDVAFVRLPMSLPASLASHVLLNDVFCAALPSAHVLAGASSPIRAKALAGETFIGPEQALGTHEIGRRGRFTPRIGKAPGSLVAVLTEVSLGAGVAIVPSVLKDVVSLPGVRFKALAGKPVSSTVAAVFRRHERSAAVSRFIAQIRDTQALSIVYPLPERSGRR</sequence>
<dbReference type="AlphaFoldDB" id="A0A7X5UBH6"/>
<keyword evidence="4" id="KW-0804">Transcription</keyword>
<evidence type="ECO:0000256" key="1">
    <source>
        <dbReference type="ARBA" id="ARBA00009437"/>
    </source>
</evidence>
<dbReference type="Pfam" id="PF03466">
    <property type="entry name" value="LysR_substrate"/>
    <property type="match status" value="1"/>
</dbReference>
<dbReference type="SUPFAM" id="SSF53850">
    <property type="entry name" value="Periplasmic binding protein-like II"/>
    <property type="match status" value="1"/>
</dbReference>